<evidence type="ECO:0000256" key="4">
    <source>
        <dbReference type="ARBA" id="ARBA00022660"/>
    </source>
</evidence>
<evidence type="ECO:0000313" key="10">
    <source>
        <dbReference type="EMBL" id="KAK4483566.1"/>
    </source>
</evidence>
<comment type="similarity">
    <text evidence="2">Belongs to the complex I LYR family.</text>
</comment>
<evidence type="ECO:0000256" key="6">
    <source>
        <dbReference type="ARBA" id="ARBA00022982"/>
    </source>
</evidence>
<evidence type="ECO:0000256" key="2">
    <source>
        <dbReference type="ARBA" id="ARBA00009508"/>
    </source>
</evidence>
<name>A0ABR0D468_9LAMI</name>
<evidence type="ECO:0000256" key="8">
    <source>
        <dbReference type="ARBA" id="ARBA00023136"/>
    </source>
</evidence>
<dbReference type="InterPro" id="IPR045299">
    <property type="entry name" value="Complex1_LYR_NDUFA6_LYRM6"/>
</dbReference>
<gene>
    <name evidence="10" type="ORF">RD792_010765</name>
</gene>
<dbReference type="CDD" id="cd20266">
    <property type="entry name" value="Complex1_LYR_NDUFA6_LYRM6"/>
    <property type="match status" value="1"/>
</dbReference>
<sequence>MASTVKYVRVPPPSANIAEARKRVFEFFKTACRSIPTIMEIYTLDDVVTPTKLRSTITSEFRKNAHVTNPQVIDMLLIKGTEELSNIVEHAKQRHHIIGQYVLSREDSNQETKDEGTSDFLKSFYKGNYV</sequence>
<dbReference type="PANTHER" id="PTHR12964:SF0">
    <property type="entry name" value="NADH DEHYDROGENASE [UBIQUINONE] 1 ALPHA SUBCOMPLEX SUBUNIT 6"/>
    <property type="match status" value="1"/>
</dbReference>
<evidence type="ECO:0000256" key="3">
    <source>
        <dbReference type="ARBA" id="ARBA00022448"/>
    </source>
</evidence>
<reference evidence="10 11" key="1">
    <citation type="journal article" date="2023" name="bioRxiv">
        <title>Genome report: Whole genome sequence and annotation of Penstemon davidsonii.</title>
        <authorList>
            <person name="Ostevik K.L."/>
            <person name="Alabady M."/>
            <person name="Zhang M."/>
            <person name="Rausher M.D."/>
        </authorList>
    </citation>
    <scope>NUCLEOTIDE SEQUENCE [LARGE SCALE GENOMIC DNA]</scope>
    <source>
        <strain evidence="10">DNT005</strain>
        <tissue evidence="10">Whole leaf</tissue>
    </source>
</reference>
<feature type="domain" description="Complex 1 LYR protein" evidence="9">
    <location>
        <begin position="53"/>
        <end position="84"/>
    </location>
</feature>
<evidence type="ECO:0000259" key="9">
    <source>
        <dbReference type="Pfam" id="PF05347"/>
    </source>
</evidence>
<keyword evidence="7" id="KW-0496">Mitochondrion</keyword>
<dbReference type="Pfam" id="PF05347">
    <property type="entry name" value="Complex1_LYR"/>
    <property type="match status" value="1"/>
</dbReference>
<organism evidence="10 11">
    <name type="scientific">Penstemon davidsonii</name>
    <dbReference type="NCBI Taxonomy" id="160366"/>
    <lineage>
        <taxon>Eukaryota</taxon>
        <taxon>Viridiplantae</taxon>
        <taxon>Streptophyta</taxon>
        <taxon>Embryophyta</taxon>
        <taxon>Tracheophyta</taxon>
        <taxon>Spermatophyta</taxon>
        <taxon>Magnoliopsida</taxon>
        <taxon>eudicotyledons</taxon>
        <taxon>Gunneridae</taxon>
        <taxon>Pentapetalae</taxon>
        <taxon>asterids</taxon>
        <taxon>lamiids</taxon>
        <taxon>Lamiales</taxon>
        <taxon>Plantaginaceae</taxon>
        <taxon>Cheloneae</taxon>
        <taxon>Penstemon</taxon>
    </lineage>
</organism>
<keyword evidence="8" id="KW-0472">Membrane</keyword>
<keyword evidence="5" id="KW-0999">Mitochondrion inner membrane</keyword>
<comment type="caution">
    <text evidence="10">The sequence shown here is derived from an EMBL/GenBank/DDBJ whole genome shotgun (WGS) entry which is preliminary data.</text>
</comment>
<evidence type="ECO:0000256" key="1">
    <source>
        <dbReference type="ARBA" id="ARBA00004443"/>
    </source>
</evidence>
<evidence type="ECO:0000313" key="11">
    <source>
        <dbReference type="Proteomes" id="UP001291926"/>
    </source>
</evidence>
<keyword evidence="11" id="KW-1185">Reference proteome</keyword>
<comment type="subcellular location">
    <subcellularLocation>
        <location evidence="1">Mitochondrion inner membrane</location>
        <topology evidence="1">Peripheral membrane protein</topology>
        <orientation evidence="1">Matrix side</orientation>
    </subcellularLocation>
</comment>
<evidence type="ECO:0000256" key="7">
    <source>
        <dbReference type="ARBA" id="ARBA00023128"/>
    </source>
</evidence>
<protein>
    <recommendedName>
        <fullName evidence="9">Complex 1 LYR protein domain-containing protein</fullName>
    </recommendedName>
</protein>
<dbReference type="PANTHER" id="PTHR12964">
    <property type="entry name" value="NADH-UBIQUINONE OXIDOREDUCTASE B14 SUBUNIT"/>
    <property type="match status" value="1"/>
</dbReference>
<dbReference type="InterPro" id="IPR008011">
    <property type="entry name" value="Complex1_LYR_dom"/>
</dbReference>
<keyword evidence="3" id="KW-0813">Transport</keyword>
<evidence type="ECO:0000256" key="5">
    <source>
        <dbReference type="ARBA" id="ARBA00022792"/>
    </source>
</evidence>
<keyword evidence="6" id="KW-0249">Electron transport</keyword>
<accession>A0ABR0D468</accession>
<dbReference type="EMBL" id="JAYDYQ010002534">
    <property type="protein sequence ID" value="KAK4483566.1"/>
    <property type="molecule type" value="Genomic_DNA"/>
</dbReference>
<dbReference type="Proteomes" id="UP001291926">
    <property type="component" value="Unassembled WGS sequence"/>
</dbReference>
<dbReference type="InterPro" id="IPR016488">
    <property type="entry name" value="NADH_Ub_cplx-1_asu_su-6"/>
</dbReference>
<keyword evidence="4" id="KW-0679">Respiratory chain</keyword>
<proteinExistence type="inferred from homology"/>